<feature type="compositionally biased region" description="Pro residues" evidence="1">
    <location>
        <begin position="19"/>
        <end position="31"/>
    </location>
</feature>
<keyword evidence="2" id="KW-0472">Membrane</keyword>
<keyword evidence="3" id="KW-1185">Reference proteome</keyword>
<accession>A0A9B0LKL1</accession>
<evidence type="ECO:0000313" key="4">
    <source>
        <dbReference type="RefSeq" id="XP_004400344.1"/>
    </source>
</evidence>
<protein>
    <submittedName>
        <fullName evidence="4">Uncharacterized protein C12orf55 homolog</fullName>
    </submittedName>
</protein>
<dbReference type="Pfam" id="PF14858">
    <property type="entry name" value="CFAP54_N"/>
    <property type="match status" value="1"/>
</dbReference>
<dbReference type="InterPro" id="IPR027912">
    <property type="entry name" value="CFAP54"/>
</dbReference>
<reference evidence="4" key="1">
    <citation type="submission" date="2025-08" db="UniProtKB">
        <authorList>
            <consortium name="RefSeq"/>
        </authorList>
    </citation>
    <scope>IDENTIFICATION</scope>
</reference>
<proteinExistence type="predicted"/>
<keyword evidence="2" id="KW-0812">Transmembrane</keyword>
<evidence type="ECO:0000313" key="3">
    <source>
        <dbReference type="Proteomes" id="UP000245340"/>
    </source>
</evidence>
<dbReference type="PANTHER" id="PTHR33487:SF1">
    <property type="entry name" value="CILIA- AND FLAGELLA-ASSOCIATED PROTEIN 54"/>
    <property type="match status" value="1"/>
</dbReference>
<organism evidence="3 4">
    <name type="scientific">Odobenus rosmarus divergens</name>
    <name type="common">Pacific walrus</name>
    <dbReference type="NCBI Taxonomy" id="9708"/>
    <lineage>
        <taxon>Eukaryota</taxon>
        <taxon>Metazoa</taxon>
        <taxon>Chordata</taxon>
        <taxon>Craniata</taxon>
        <taxon>Vertebrata</taxon>
        <taxon>Euteleostomi</taxon>
        <taxon>Mammalia</taxon>
        <taxon>Eutheria</taxon>
        <taxon>Laurasiatheria</taxon>
        <taxon>Carnivora</taxon>
        <taxon>Caniformia</taxon>
        <taxon>Pinnipedia</taxon>
        <taxon>Odobenidae</taxon>
        <taxon>Odobenus</taxon>
    </lineage>
</organism>
<gene>
    <name evidence="4" type="primary">LOC101376621</name>
</gene>
<feature type="compositionally biased region" description="Low complexity" evidence="1">
    <location>
        <begin position="1"/>
        <end position="18"/>
    </location>
</feature>
<evidence type="ECO:0000256" key="1">
    <source>
        <dbReference type="SAM" id="MobiDB-lite"/>
    </source>
</evidence>
<feature type="region of interest" description="Disordered" evidence="1">
    <location>
        <begin position="1"/>
        <end position="52"/>
    </location>
</feature>
<keyword evidence="2" id="KW-1133">Transmembrane helix</keyword>
<feature type="transmembrane region" description="Helical" evidence="2">
    <location>
        <begin position="849"/>
        <end position="874"/>
    </location>
</feature>
<dbReference type="GO" id="GO:0060271">
    <property type="term" value="P:cilium assembly"/>
    <property type="evidence" value="ECO:0007669"/>
    <property type="project" value="TreeGrafter"/>
</dbReference>
<name>A0A9B0LKL1_ODORO</name>
<evidence type="ECO:0000256" key="2">
    <source>
        <dbReference type="SAM" id="Phobius"/>
    </source>
</evidence>
<dbReference type="AlphaFoldDB" id="A0A9B0LKL1"/>
<dbReference type="Proteomes" id="UP000245340">
    <property type="component" value="Unplaced"/>
</dbReference>
<dbReference type="PANTHER" id="PTHR33487">
    <property type="entry name" value="CILIA- AND FLAGELLA-ASSOCIATED PROTEIN 54"/>
    <property type="match status" value="1"/>
</dbReference>
<sequence length="906" mass="102503">MAALGTSSTSPLNLSPTSLSPPGPPPTPPPTSNALSKSPVESKESSPSPVPHSACLENSLPLAVFYGPLDAKNPLLASCEREIRDLLGFMKRKKALAITEEQKHEFHRLCATSLFNIWTKYAPRLPAAYYNEKLLKVGDSLCEMKEYKLALLQCYGRYLQQFTINFDENKADVNQFKTAFFPKGVGDKTAAHTFHALSGKNICRYELVCDNDVNLKNKDSVSQCLHILSSLRLIMQVALPQEHLCWIIFNGTIYIYTICRKLMIIGQSSKALEYLLWASSCMEFSVPLLSVRYLTWRATLYTAVCQGYYDCQAGIHGEAFARRALAKIDELRQLELMSSSQSQEESRRHYREATIKMAVMIFKRGVFESRRKNKSFFRPKIRVNLREAQTLPWPRTITERLLDEMFDSTASRFLAVLEALSDSNRRTLQTGPIVTDEVEVRDVVSELFMAGKELLIMSNTGADGMLDFPQTSLLQLTVKGKNVISIDAAVKFVKLAFTYEEWSLFESLAGQLIDFLQRQDDPESKKAEKDLILLVAIEPLINVKRIKGLVFPMENYKEGQSAEIYVKKIAFNDSCLKTYGYSEDIFHLAATLYSCVCASPQNVQPDKEIVVDMIIFLWQKCKLGIQRINMPRNDYAKFTQKISTNKWVYLLWQINEVIHCYKMEDIDVVVVAEVTLRLSEILELLGNPRRKFKKSLGNTMNEKKKPVEQLFLAYELLDKAIDGINLNCMLTTLPNGSSVIDHCYAKIPADGKSIFEVKGLETNEKYVFAIAAYSSNGKLIGDAVGETTKPILVYPPLSAVTARMFLTQITRLIECERVLVALELSNYLNDSSYALQAVTQCYGLLAPIIYHNIVLVPVIQKVFIVIIVIIMIIINSDFENQEDVTELMHSIKIFNSPLRKLTRGLK</sequence>
<dbReference type="RefSeq" id="XP_004400344.1">
    <property type="nucleotide sequence ID" value="XM_004400287.1"/>
</dbReference>